<evidence type="ECO:0000313" key="1">
    <source>
        <dbReference type="EMBL" id="MCI39007.1"/>
    </source>
</evidence>
<feature type="non-terminal residue" evidence="1">
    <location>
        <position position="1"/>
    </location>
</feature>
<dbReference type="EMBL" id="LXQA010262500">
    <property type="protein sequence ID" value="MCI39007.1"/>
    <property type="molecule type" value="Genomic_DNA"/>
</dbReference>
<protein>
    <submittedName>
        <fullName evidence="1">Uncharacterized protein</fullName>
    </submittedName>
</protein>
<reference evidence="1 2" key="1">
    <citation type="journal article" date="2018" name="Front. Plant Sci.">
        <title>Red Clover (Trifolium pratense) and Zigzag Clover (T. medium) - A Picture of Genomic Similarities and Differences.</title>
        <authorList>
            <person name="Dluhosova J."/>
            <person name="Istvanek J."/>
            <person name="Nedelnik J."/>
            <person name="Repkova J."/>
        </authorList>
    </citation>
    <scope>NUCLEOTIDE SEQUENCE [LARGE SCALE GENOMIC DNA]</scope>
    <source>
        <strain evidence="2">cv. 10/8</strain>
        <tissue evidence="1">Leaf</tissue>
    </source>
</reference>
<organism evidence="1 2">
    <name type="scientific">Trifolium medium</name>
    <dbReference type="NCBI Taxonomy" id="97028"/>
    <lineage>
        <taxon>Eukaryota</taxon>
        <taxon>Viridiplantae</taxon>
        <taxon>Streptophyta</taxon>
        <taxon>Embryophyta</taxon>
        <taxon>Tracheophyta</taxon>
        <taxon>Spermatophyta</taxon>
        <taxon>Magnoliopsida</taxon>
        <taxon>eudicotyledons</taxon>
        <taxon>Gunneridae</taxon>
        <taxon>Pentapetalae</taxon>
        <taxon>rosids</taxon>
        <taxon>fabids</taxon>
        <taxon>Fabales</taxon>
        <taxon>Fabaceae</taxon>
        <taxon>Papilionoideae</taxon>
        <taxon>50 kb inversion clade</taxon>
        <taxon>NPAAA clade</taxon>
        <taxon>Hologalegina</taxon>
        <taxon>IRL clade</taxon>
        <taxon>Trifolieae</taxon>
        <taxon>Trifolium</taxon>
    </lineage>
</organism>
<dbReference type="Proteomes" id="UP000265520">
    <property type="component" value="Unassembled WGS sequence"/>
</dbReference>
<proteinExistence type="predicted"/>
<sequence length="34" mass="3909">NQKFRGSESELGLASEAGELQKLEGFRSWKHQNF</sequence>
<comment type="caution">
    <text evidence="1">The sequence shown here is derived from an EMBL/GenBank/DDBJ whole genome shotgun (WGS) entry which is preliminary data.</text>
</comment>
<keyword evidence="2" id="KW-1185">Reference proteome</keyword>
<evidence type="ECO:0000313" key="2">
    <source>
        <dbReference type="Proteomes" id="UP000265520"/>
    </source>
</evidence>
<name>A0A392RS55_9FABA</name>
<dbReference type="AlphaFoldDB" id="A0A392RS55"/>
<accession>A0A392RS55</accession>